<dbReference type="PROSITE" id="PS51257">
    <property type="entry name" value="PROKAR_LIPOPROTEIN"/>
    <property type="match status" value="1"/>
</dbReference>
<dbReference type="Pfam" id="PF16132">
    <property type="entry name" value="DUF4843"/>
    <property type="match status" value="1"/>
</dbReference>
<dbReference type="Proteomes" id="UP000245870">
    <property type="component" value="Unassembled WGS sequence"/>
</dbReference>
<keyword evidence="1" id="KW-0732">Signal</keyword>
<feature type="signal peptide" evidence="1">
    <location>
        <begin position="1"/>
        <end position="22"/>
    </location>
</feature>
<proteinExistence type="predicted"/>
<keyword evidence="3" id="KW-1185">Reference proteome</keyword>
<feature type="chain" id="PRO_5015465079" evidence="1">
    <location>
        <begin position="23"/>
        <end position="254"/>
    </location>
</feature>
<gene>
    <name evidence="2" type="ORF">C7379_10434</name>
</gene>
<evidence type="ECO:0000313" key="2">
    <source>
        <dbReference type="EMBL" id="PVX57418.1"/>
    </source>
</evidence>
<evidence type="ECO:0000313" key="3">
    <source>
        <dbReference type="Proteomes" id="UP000245870"/>
    </source>
</evidence>
<reference evidence="2 3" key="1">
    <citation type="submission" date="2018-05" db="EMBL/GenBank/DDBJ databases">
        <title>Genomic Encyclopedia of Type Strains, Phase IV (KMG-IV): sequencing the most valuable type-strain genomes for metagenomic binning, comparative biology and taxonomic classification.</title>
        <authorList>
            <person name="Goeker M."/>
        </authorList>
    </citation>
    <scope>NUCLEOTIDE SEQUENCE [LARGE SCALE GENOMIC DNA]</scope>
    <source>
        <strain evidence="2 3">DSM 100333</strain>
    </source>
</reference>
<name>A0A2U0UIF2_9BACT</name>
<dbReference type="InterPro" id="IPR032299">
    <property type="entry name" value="DUF4843"/>
</dbReference>
<dbReference type="AlphaFoldDB" id="A0A2U0UIF2"/>
<dbReference type="EMBL" id="QENY01000004">
    <property type="protein sequence ID" value="PVX57418.1"/>
    <property type="molecule type" value="Genomic_DNA"/>
</dbReference>
<sequence>MKRMKKYIYTLPLAALIACVSCQEEGLMTFGQEHHIYFEKFYKDAAAPGKEKADSTIASFFFENDDVSEIDAKVVVNMTGRLLEQDATFKLKVVPDMTTALPDEYKLQDTYTFRAHNVPEGAKNQSDTIAIRMFRSSRLKSMPHGVKLTVELIPMGEIQLGQTERTRAVIVLTRDAVKPEWWDTDVTNNLFGEYSSRKYKLFLLNIDKQATLNEDMLRKAPYKAIKLVRQFKQWLVEHPDQAKEEDGSAMTVNV</sequence>
<protein>
    <submittedName>
        <fullName evidence="2">Uncharacterized protein DUF4843</fullName>
    </submittedName>
</protein>
<evidence type="ECO:0000256" key="1">
    <source>
        <dbReference type="SAM" id="SignalP"/>
    </source>
</evidence>
<accession>A0A2U0UIF2</accession>
<organism evidence="2 3">
    <name type="scientific">Hallella colorans</name>
    <dbReference type="NCBI Taxonomy" id="1703337"/>
    <lineage>
        <taxon>Bacteria</taxon>
        <taxon>Pseudomonadati</taxon>
        <taxon>Bacteroidota</taxon>
        <taxon>Bacteroidia</taxon>
        <taxon>Bacteroidales</taxon>
        <taxon>Prevotellaceae</taxon>
        <taxon>Hallella</taxon>
    </lineage>
</organism>
<comment type="caution">
    <text evidence="2">The sequence shown here is derived from an EMBL/GenBank/DDBJ whole genome shotgun (WGS) entry which is preliminary data.</text>
</comment>